<proteinExistence type="predicted"/>
<gene>
    <name evidence="2" type="ORF">NM961_16370</name>
</gene>
<evidence type="ECO:0000313" key="2">
    <source>
        <dbReference type="EMBL" id="MCQ4166294.1"/>
    </source>
</evidence>
<dbReference type="SMART" id="SM00953">
    <property type="entry name" value="RES"/>
    <property type="match status" value="1"/>
</dbReference>
<dbReference type="RefSeq" id="WP_255915483.1">
    <property type="nucleotide sequence ID" value="NZ_JANFQO010000015.1"/>
</dbReference>
<dbReference type="Proteomes" id="UP001165498">
    <property type="component" value="Unassembled WGS sequence"/>
</dbReference>
<name>A0ABT1QVI3_9GAMM</name>
<reference evidence="2" key="1">
    <citation type="submission" date="2022-07" db="EMBL/GenBank/DDBJ databases">
        <title>Tahibacter sp., a new gammaproteobacterium isolated from the silt sample collected at pig farm.</title>
        <authorList>
            <person name="Chen H."/>
        </authorList>
    </citation>
    <scope>NUCLEOTIDE SEQUENCE</scope>
    <source>
        <strain evidence="2">P2K</strain>
    </source>
</reference>
<evidence type="ECO:0000313" key="3">
    <source>
        <dbReference type="Proteomes" id="UP001165498"/>
    </source>
</evidence>
<sequence length="164" mass="18224">MIVWRVIRREFADAPLSVEGAKSWPGRWHSAGTAILYTASTESLALLEKFVHLALELRSIPHIKLKIELPPGAVVEEMESLAAGAPDWRSDDPSAARAFGDEWARTAKSLGLSVPSVLSSSERNVLLRAASPLYEKLQIVSADEFLYDERMWKGENRAAPRRGR</sequence>
<comment type="caution">
    <text evidence="2">The sequence shown here is derived from an EMBL/GenBank/DDBJ whole genome shotgun (WGS) entry which is preliminary data.</text>
</comment>
<feature type="domain" description="RES" evidence="1">
    <location>
        <begin position="15"/>
        <end position="139"/>
    </location>
</feature>
<protein>
    <submittedName>
        <fullName evidence="2">RES family NAD+ phosphorylase</fullName>
    </submittedName>
</protein>
<accession>A0ABT1QVI3</accession>
<dbReference type="InterPro" id="IPR014914">
    <property type="entry name" value="RES_dom"/>
</dbReference>
<organism evidence="2 3">
    <name type="scientific">Tahibacter harae</name>
    <dbReference type="NCBI Taxonomy" id="2963937"/>
    <lineage>
        <taxon>Bacteria</taxon>
        <taxon>Pseudomonadati</taxon>
        <taxon>Pseudomonadota</taxon>
        <taxon>Gammaproteobacteria</taxon>
        <taxon>Lysobacterales</taxon>
        <taxon>Rhodanobacteraceae</taxon>
        <taxon>Tahibacter</taxon>
    </lineage>
</organism>
<dbReference type="EMBL" id="JANFQO010000015">
    <property type="protein sequence ID" value="MCQ4166294.1"/>
    <property type="molecule type" value="Genomic_DNA"/>
</dbReference>
<keyword evidence="3" id="KW-1185">Reference proteome</keyword>
<evidence type="ECO:0000259" key="1">
    <source>
        <dbReference type="SMART" id="SM00953"/>
    </source>
</evidence>
<dbReference type="Pfam" id="PF08808">
    <property type="entry name" value="RES"/>
    <property type="match status" value="1"/>
</dbReference>